<feature type="compositionally biased region" description="Basic and acidic residues" evidence="1">
    <location>
        <begin position="47"/>
        <end position="56"/>
    </location>
</feature>
<accession>A0AAV3RCR3</accession>
<feature type="compositionally biased region" description="Basic and acidic residues" evidence="1">
    <location>
        <begin position="79"/>
        <end position="89"/>
    </location>
</feature>
<proteinExistence type="predicted"/>
<name>A0AAV3RCR3_LITER</name>
<dbReference type="EMBL" id="BAABME010008672">
    <property type="protein sequence ID" value="GAA0173589.1"/>
    <property type="molecule type" value="Genomic_DNA"/>
</dbReference>
<comment type="caution">
    <text evidence="2">The sequence shown here is derived from an EMBL/GenBank/DDBJ whole genome shotgun (WGS) entry which is preliminary data.</text>
</comment>
<organism evidence="2 3">
    <name type="scientific">Lithospermum erythrorhizon</name>
    <name type="common">Purple gromwell</name>
    <name type="synonym">Lithospermum officinale var. erythrorhizon</name>
    <dbReference type="NCBI Taxonomy" id="34254"/>
    <lineage>
        <taxon>Eukaryota</taxon>
        <taxon>Viridiplantae</taxon>
        <taxon>Streptophyta</taxon>
        <taxon>Embryophyta</taxon>
        <taxon>Tracheophyta</taxon>
        <taxon>Spermatophyta</taxon>
        <taxon>Magnoliopsida</taxon>
        <taxon>eudicotyledons</taxon>
        <taxon>Gunneridae</taxon>
        <taxon>Pentapetalae</taxon>
        <taxon>asterids</taxon>
        <taxon>lamiids</taxon>
        <taxon>Boraginales</taxon>
        <taxon>Boraginaceae</taxon>
        <taxon>Boraginoideae</taxon>
        <taxon>Lithospermeae</taxon>
        <taxon>Lithospermum</taxon>
    </lineage>
</organism>
<sequence length="89" mass="9892">MEHDNVSRRTGKEIIPKLGNDIRRRVTLQPKGSFERSEPVGLGLPSEEFRRDKKCSGEVNVSNNTPSSSVHSSSLGKLPAKEKLGKQMF</sequence>
<reference evidence="2 3" key="1">
    <citation type="submission" date="2024-01" db="EMBL/GenBank/DDBJ databases">
        <title>The complete chloroplast genome sequence of Lithospermum erythrorhizon: insights into the phylogenetic relationship among Boraginaceae species and the maternal lineages of purple gromwells.</title>
        <authorList>
            <person name="Okada T."/>
            <person name="Watanabe K."/>
        </authorList>
    </citation>
    <scope>NUCLEOTIDE SEQUENCE [LARGE SCALE GENOMIC DNA]</scope>
</reference>
<evidence type="ECO:0000313" key="3">
    <source>
        <dbReference type="Proteomes" id="UP001454036"/>
    </source>
</evidence>
<dbReference type="AlphaFoldDB" id="A0AAV3RCR3"/>
<protein>
    <submittedName>
        <fullName evidence="2">Uncharacterized protein</fullName>
    </submittedName>
</protein>
<evidence type="ECO:0000256" key="1">
    <source>
        <dbReference type="SAM" id="MobiDB-lite"/>
    </source>
</evidence>
<evidence type="ECO:0000313" key="2">
    <source>
        <dbReference type="EMBL" id="GAA0173589.1"/>
    </source>
</evidence>
<feature type="compositionally biased region" description="Low complexity" evidence="1">
    <location>
        <begin position="59"/>
        <end position="74"/>
    </location>
</feature>
<feature type="region of interest" description="Disordered" evidence="1">
    <location>
        <begin position="31"/>
        <end position="89"/>
    </location>
</feature>
<dbReference type="Proteomes" id="UP001454036">
    <property type="component" value="Unassembled WGS sequence"/>
</dbReference>
<gene>
    <name evidence="2" type="ORF">LIER_27172</name>
</gene>
<keyword evidence="3" id="KW-1185">Reference proteome</keyword>